<accession>A0A7S0ZHQ7</accession>
<organism evidence="3">
    <name type="scientific">Timspurckia oligopyrenoides</name>
    <dbReference type="NCBI Taxonomy" id="708627"/>
    <lineage>
        <taxon>Eukaryota</taxon>
        <taxon>Rhodophyta</taxon>
        <taxon>Bangiophyceae</taxon>
        <taxon>Porphyridiales</taxon>
        <taxon>Porphyridiaceae</taxon>
        <taxon>Timspurckia</taxon>
    </lineage>
</organism>
<protein>
    <recommendedName>
        <fullName evidence="4">Exocyst complex component Sec10</fullName>
    </recommendedName>
</protein>
<dbReference type="PANTHER" id="PTHR12100:SF0">
    <property type="entry name" value="EXOCYST COMPLEX COMPONENT 5"/>
    <property type="match status" value="1"/>
</dbReference>
<gene>
    <name evidence="3" type="ORF">TOLI1172_LOCUS6446</name>
</gene>
<dbReference type="AlphaFoldDB" id="A0A7S0ZHQ7"/>
<feature type="compositionally biased region" description="Polar residues" evidence="2">
    <location>
        <begin position="632"/>
        <end position="647"/>
    </location>
</feature>
<evidence type="ECO:0000313" key="3">
    <source>
        <dbReference type="EMBL" id="CAD8822050.1"/>
    </source>
</evidence>
<feature type="compositionally biased region" description="Low complexity" evidence="2">
    <location>
        <begin position="123"/>
        <end position="133"/>
    </location>
</feature>
<name>A0A7S0ZHQ7_9RHOD</name>
<dbReference type="EMBL" id="HBFP01008991">
    <property type="protein sequence ID" value="CAD8822050.1"/>
    <property type="molecule type" value="Transcribed_RNA"/>
</dbReference>
<dbReference type="GO" id="GO:0000145">
    <property type="term" value="C:exocyst"/>
    <property type="evidence" value="ECO:0007669"/>
    <property type="project" value="TreeGrafter"/>
</dbReference>
<sequence>MGTRGYRGGGVAGSVASRRVPLQRMSAYDDGNGVESSAGVLPSAAQLPPRSGRSRQTDDAKIISELASPDFRPLDLLLSQLDARLLHSTSTSGGSPRDATVAGTGIRFSAGNSEDKRHLEPFNSDNSSMSSSTDANISGINAANAVSGRRGVGAGSARLRAARRAAIGRIVYEDDEEASRAVNEMDNLENDLMRLLEESKMNEEYAKDELNRAITDASRLKAELNLSIQSIHTQLIESQKNVSHAAHALDFIMKPIQNGSNCKQALQLGLDAAKLMQQSNEKFELNRAAFLLSKLAAVVATATDSEAGGTEETIKNTVDGDANGSEFTRNLNKVETITESEGSAMDAAREKIAEWTLELEDYLEQALLINLHDIGGTDRVVGRNESIPDENERMEHVRECIQAAIILNGGEKLIELYAHELPVMREPLPMVSTLIRQHDGAGLAGRSQSNNSELVVVVYEMLSEVRSELFRAMKSVIPRVLDVFEDRATYALHRISARLIENRMIRFATILADELWQRILLMRTNSDASNADDSMHCAVGEYLNSMAEAMRVIQECVKDVCGLCEEAGVVVELGMSQLNWNAIREHIIAYPSAEIAWLESELAYIFSNVLENASTIESPFTASQKSHEESPDQNQSQPQRMPSSNARTKALHARFHAVHNEELGLMTQDALHSLEDSLQRSQLVLSECILPRSPQPSTLSSAQPHDKLPTFGEENHFRKEVSFTNLREAELKLSSATTPGVLAGDTFSASNKSSSLPLRNRLCMKLAHFKLCSRFIHIFVEIVTQAMSYGVAVIPSTLRSAQSLDSWGLGRSPISIFAASIEELQRSIKATKEFFSVTPQNAREDVESLTSSNADAFENQLNSSSALSVEIADELLHEMSRSLRSLEYECERGLELCAQAIAGRTLNLLRTEFARENPYLFPSDSSTPKLSIHQARMLLNASQFDENGEYSALISTYGSNAMISLGFHQLVAFTLEQMTSLKSHLKGSRNVQYATVLISAWIRDAILTSWRSLSPGIGVRGAFQMLTDVDALMDVFDSDDADHELLVLREVALVFGCDSHSLNQWVESGALRSIDPVTLTELIQLRADYPSNPSIHRLCSALLPSVDIRNHSHKVLQDYQLSTPNLIATVTGNTGTPGNIARLPLSHRSLGQSHNWAMQSSEGFVTTPTRSLAKGSNPISRLAF</sequence>
<evidence type="ECO:0000256" key="2">
    <source>
        <dbReference type="SAM" id="MobiDB-lite"/>
    </source>
</evidence>
<dbReference type="InterPro" id="IPR009976">
    <property type="entry name" value="Sec10-like"/>
</dbReference>
<keyword evidence="1" id="KW-0175">Coiled coil</keyword>
<evidence type="ECO:0008006" key="4">
    <source>
        <dbReference type="Google" id="ProtNLM"/>
    </source>
</evidence>
<dbReference type="GO" id="GO:0006893">
    <property type="term" value="P:Golgi to plasma membrane transport"/>
    <property type="evidence" value="ECO:0007669"/>
    <property type="project" value="TreeGrafter"/>
</dbReference>
<dbReference type="PANTHER" id="PTHR12100">
    <property type="entry name" value="SEC10"/>
    <property type="match status" value="1"/>
</dbReference>
<feature type="region of interest" description="Disordered" evidence="2">
    <location>
        <begin position="27"/>
        <end position="57"/>
    </location>
</feature>
<dbReference type="GO" id="GO:0006887">
    <property type="term" value="P:exocytosis"/>
    <property type="evidence" value="ECO:0007669"/>
    <property type="project" value="TreeGrafter"/>
</dbReference>
<feature type="region of interest" description="Disordered" evidence="2">
    <location>
        <begin position="620"/>
        <end position="649"/>
    </location>
</feature>
<feature type="coiled-coil region" evidence="1">
    <location>
        <begin position="178"/>
        <end position="227"/>
    </location>
</feature>
<proteinExistence type="predicted"/>
<evidence type="ECO:0000256" key="1">
    <source>
        <dbReference type="SAM" id="Coils"/>
    </source>
</evidence>
<reference evidence="3" key="1">
    <citation type="submission" date="2021-01" db="EMBL/GenBank/DDBJ databases">
        <authorList>
            <person name="Corre E."/>
            <person name="Pelletier E."/>
            <person name="Niang G."/>
            <person name="Scheremetjew M."/>
            <person name="Finn R."/>
            <person name="Kale V."/>
            <person name="Holt S."/>
            <person name="Cochrane G."/>
            <person name="Meng A."/>
            <person name="Brown T."/>
            <person name="Cohen L."/>
        </authorList>
    </citation>
    <scope>NUCLEOTIDE SEQUENCE</scope>
    <source>
        <strain evidence="3">CCMP3278</strain>
    </source>
</reference>
<feature type="region of interest" description="Disordered" evidence="2">
    <location>
        <begin position="108"/>
        <end position="133"/>
    </location>
</feature>